<evidence type="ECO:0000313" key="1">
    <source>
        <dbReference type="EMBL" id="SMG21377.1"/>
    </source>
</evidence>
<dbReference type="Pfam" id="PF09365">
    <property type="entry name" value="DUF2461"/>
    <property type="match status" value="1"/>
</dbReference>
<dbReference type="AlphaFoldDB" id="A0A1X7J292"/>
<gene>
    <name evidence="1" type="ORF">SAMN05661096_01183</name>
</gene>
<accession>A0A1X7J292</accession>
<dbReference type="EMBL" id="FXAW01000002">
    <property type="protein sequence ID" value="SMG21377.1"/>
    <property type="molecule type" value="Genomic_DNA"/>
</dbReference>
<dbReference type="PANTHER" id="PTHR36452">
    <property type="entry name" value="CHROMOSOME 12, WHOLE GENOME SHOTGUN SEQUENCE"/>
    <property type="match status" value="1"/>
</dbReference>
<evidence type="ECO:0000313" key="2">
    <source>
        <dbReference type="Proteomes" id="UP000193804"/>
    </source>
</evidence>
<dbReference type="PIRSF" id="PIRSF028451">
    <property type="entry name" value="UCP028451"/>
    <property type="match status" value="1"/>
</dbReference>
<dbReference type="OrthoDB" id="9794241at2"/>
<keyword evidence="2" id="KW-1185">Reference proteome</keyword>
<dbReference type="STRING" id="1028.SAMN05661096_01183"/>
<dbReference type="InterPro" id="IPR012808">
    <property type="entry name" value="CHP02453"/>
</dbReference>
<protein>
    <submittedName>
        <fullName evidence="1">TIGR02453 family protein</fullName>
    </submittedName>
</protein>
<dbReference type="Proteomes" id="UP000193804">
    <property type="component" value="Unassembled WGS sequence"/>
</dbReference>
<sequence>MAYFSNDFKNFFEELEKNNHKEWFDENRKRYEKEIKNPFKSFVDDLILAIQKFDPEIMIKPKDAIFRINRDVRFSKNKQPYKNNVAAFISRVSKKEQFPGYYVHLDKEGIWLGGGLYDLSTENIYKVRQEILYNESGLEKALSINGFEKEFGAIQGKRNKILKPPFKEFGESIPILFQKQFYFMKQYPNSKINSDQLVEFCAEKFQKAYPVNQYLRLAIDHVE</sequence>
<dbReference type="NCBIfam" id="TIGR02453">
    <property type="entry name" value="TIGR02453 family protein"/>
    <property type="match status" value="1"/>
</dbReference>
<organism evidence="1 2">
    <name type="scientific">Marivirga sericea</name>
    <dbReference type="NCBI Taxonomy" id="1028"/>
    <lineage>
        <taxon>Bacteria</taxon>
        <taxon>Pseudomonadati</taxon>
        <taxon>Bacteroidota</taxon>
        <taxon>Cytophagia</taxon>
        <taxon>Cytophagales</taxon>
        <taxon>Marivirgaceae</taxon>
        <taxon>Marivirga</taxon>
    </lineage>
</organism>
<dbReference type="InterPro" id="IPR015996">
    <property type="entry name" value="UCP028451"/>
</dbReference>
<dbReference type="PANTHER" id="PTHR36452:SF1">
    <property type="entry name" value="DUF2461 DOMAIN-CONTAINING PROTEIN"/>
    <property type="match status" value="1"/>
</dbReference>
<reference evidence="2" key="1">
    <citation type="submission" date="2017-04" db="EMBL/GenBank/DDBJ databases">
        <authorList>
            <person name="Varghese N."/>
            <person name="Submissions S."/>
        </authorList>
    </citation>
    <scope>NUCLEOTIDE SEQUENCE [LARGE SCALE GENOMIC DNA]</scope>
    <source>
        <strain evidence="2">DSM 4125</strain>
    </source>
</reference>
<proteinExistence type="predicted"/>
<dbReference type="RefSeq" id="WP_085516155.1">
    <property type="nucleotide sequence ID" value="NZ_FXAW01000002.1"/>
</dbReference>
<name>A0A1X7J292_9BACT</name>